<proteinExistence type="predicted"/>
<name>A0A3M7SCM1_BRAPC</name>
<comment type="caution">
    <text evidence="1">The sequence shown here is derived from an EMBL/GenBank/DDBJ whole genome shotgun (WGS) entry which is preliminary data.</text>
</comment>
<sequence>MYQLLQFTEHFKKKLTAGKCQYYINNLKESFLFEKNRNNRKSISSNSRVKNSCQMISFAKLICYTLRIRRTESLENQKTENLW</sequence>
<accession>A0A3M7SCM1</accession>
<organism evidence="1 2">
    <name type="scientific">Brachionus plicatilis</name>
    <name type="common">Marine rotifer</name>
    <name type="synonym">Brachionus muelleri</name>
    <dbReference type="NCBI Taxonomy" id="10195"/>
    <lineage>
        <taxon>Eukaryota</taxon>
        <taxon>Metazoa</taxon>
        <taxon>Spiralia</taxon>
        <taxon>Gnathifera</taxon>
        <taxon>Rotifera</taxon>
        <taxon>Eurotatoria</taxon>
        <taxon>Monogononta</taxon>
        <taxon>Pseudotrocha</taxon>
        <taxon>Ploima</taxon>
        <taxon>Brachionidae</taxon>
        <taxon>Brachionus</taxon>
    </lineage>
</organism>
<dbReference type="EMBL" id="REGN01001644">
    <property type="protein sequence ID" value="RNA33415.1"/>
    <property type="molecule type" value="Genomic_DNA"/>
</dbReference>
<evidence type="ECO:0000313" key="1">
    <source>
        <dbReference type="EMBL" id="RNA33415.1"/>
    </source>
</evidence>
<evidence type="ECO:0000313" key="2">
    <source>
        <dbReference type="Proteomes" id="UP000276133"/>
    </source>
</evidence>
<dbReference type="Proteomes" id="UP000276133">
    <property type="component" value="Unassembled WGS sequence"/>
</dbReference>
<protein>
    <submittedName>
        <fullName evidence="1">Uncharacterized protein</fullName>
    </submittedName>
</protein>
<reference evidence="1 2" key="1">
    <citation type="journal article" date="2018" name="Sci. Rep.">
        <title>Genomic signatures of local adaptation to the degree of environmental predictability in rotifers.</title>
        <authorList>
            <person name="Franch-Gras L."/>
            <person name="Hahn C."/>
            <person name="Garcia-Roger E.M."/>
            <person name="Carmona M.J."/>
            <person name="Serra M."/>
            <person name="Gomez A."/>
        </authorList>
    </citation>
    <scope>NUCLEOTIDE SEQUENCE [LARGE SCALE GENOMIC DNA]</scope>
    <source>
        <strain evidence="1">HYR1</strain>
    </source>
</reference>
<dbReference type="AlphaFoldDB" id="A0A3M7SCM1"/>
<gene>
    <name evidence="1" type="ORF">BpHYR1_048506</name>
</gene>
<keyword evidence="2" id="KW-1185">Reference proteome</keyword>